<dbReference type="AlphaFoldDB" id="A0A8D8EWM7"/>
<dbReference type="Pfam" id="PF01433">
    <property type="entry name" value="Peptidase_M1"/>
    <property type="match status" value="1"/>
</dbReference>
<feature type="signal peptide" evidence="25">
    <location>
        <begin position="1"/>
        <end position="22"/>
    </location>
</feature>
<dbReference type="InterPro" id="IPR001930">
    <property type="entry name" value="Peptidase_M1"/>
</dbReference>
<keyword evidence="19" id="KW-0325">Glycoprotein</keyword>
<dbReference type="Gene3D" id="2.60.40.1730">
    <property type="entry name" value="tricorn interacting facor f3 domain"/>
    <property type="match status" value="1"/>
</dbReference>
<dbReference type="FunFam" id="1.25.50.20:FF:000001">
    <property type="entry name" value="Aminopeptidase"/>
    <property type="match status" value="1"/>
</dbReference>
<feature type="chain" id="PRO_5034021685" description="Aminopeptidase" evidence="25">
    <location>
        <begin position="23"/>
        <end position="953"/>
    </location>
</feature>
<keyword evidence="14" id="KW-0735">Signal-anchor</keyword>
<reference evidence="29" key="1">
    <citation type="submission" date="2021-05" db="EMBL/GenBank/DDBJ databases">
        <authorList>
            <person name="Alioto T."/>
            <person name="Alioto T."/>
            <person name="Gomez Garrido J."/>
        </authorList>
    </citation>
    <scope>NUCLEOTIDE SEQUENCE</scope>
</reference>
<dbReference type="GO" id="GO:0005615">
    <property type="term" value="C:extracellular space"/>
    <property type="evidence" value="ECO:0007669"/>
    <property type="project" value="TreeGrafter"/>
</dbReference>
<evidence type="ECO:0000256" key="25">
    <source>
        <dbReference type="SAM" id="SignalP"/>
    </source>
</evidence>
<evidence type="ECO:0000256" key="7">
    <source>
        <dbReference type="ARBA" id="ARBA00022622"/>
    </source>
</evidence>
<evidence type="ECO:0000256" key="24">
    <source>
        <dbReference type="RuleBase" id="RU364040"/>
    </source>
</evidence>
<evidence type="ECO:0000256" key="15">
    <source>
        <dbReference type="ARBA" id="ARBA00022989"/>
    </source>
</evidence>
<feature type="site" description="Transition state stabilizer" evidence="23">
    <location>
        <position position="435"/>
    </location>
</feature>
<evidence type="ECO:0000256" key="6">
    <source>
        <dbReference type="ARBA" id="ARBA00022475"/>
    </source>
</evidence>
<dbReference type="PANTHER" id="PTHR11533">
    <property type="entry name" value="PROTEASE M1 ZINC METALLOPROTEASE"/>
    <property type="match status" value="1"/>
</dbReference>
<evidence type="ECO:0000256" key="12">
    <source>
        <dbReference type="ARBA" id="ARBA00022801"/>
    </source>
</evidence>
<comment type="catalytic activity">
    <reaction evidence="1">
        <text>Release of an N-terminal amino acid, Xaa-|-Yaa- from a peptide, amide or arylamide. Xaa is preferably Ala, but may be most amino acids including Pro (slow action). When a terminal hydrophobic residue is followed by a prolyl residue, the two may be released as an intact Xaa-Pro dipeptide.</text>
        <dbReference type="EC" id="3.4.11.2"/>
    </reaction>
</comment>
<dbReference type="InterPro" id="IPR045357">
    <property type="entry name" value="Aminopeptidase_N-like_N"/>
</dbReference>
<feature type="domain" description="ERAP1-like C-terminal" evidence="27">
    <location>
        <begin position="591"/>
        <end position="920"/>
    </location>
</feature>
<evidence type="ECO:0000313" key="29">
    <source>
        <dbReference type="EMBL" id="CAG6449981.1"/>
    </source>
</evidence>
<accession>A0A8D8EWM7</accession>
<name>A0A8D8EWM7_CULPI</name>
<evidence type="ECO:0000256" key="20">
    <source>
        <dbReference type="ARBA" id="ARBA00023288"/>
    </source>
</evidence>
<keyword evidence="20" id="KW-0449">Lipoprotein</keyword>
<dbReference type="Gene3D" id="1.25.50.20">
    <property type="match status" value="1"/>
</dbReference>
<dbReference type="FunFam" id="2.60.40.1730:FF:000012">
    <property type="entry name" value="Aminopeptidase N"/>
    <property type="match status" value="1"/>
</dbReference>
<proteinExistence type="inferred from homology"/>
<evidence type="ECO:0000256" key="5">
    <source>
        <dbReference type="ARBA" id="ARBA00022438"/>
    </source>
</evidence>
<dbReference type="PANTHER" id="PTHR11533:SF253">
    <property type="entry name" value="AMINOPEPTIDASE-RELATED"/>
    <property type="match status" value="1"/>
</dbReference>
<evidence type="ECO:0000256" key="17">
    <source>
        <dbReference type="ARBA" id="ARBA00023136"/>
    </source>
</evidence>
<keyword evidence="6" id="KW-1003">Cell membrane</keyword>
<evidence type="ECO:0000259" key="26">
    <source>
        <dbReference type="Pfam" id="PF01433"/>
    </source>
</evidence>
<dbReference type="GO" id="GO:0042277">
    <property type="term" value="F:peptide binding"/>
    <property type="evidence" value="ECO:0007669"/>
    <property type="project" value="TreeGrafter"/>
</dbReference>
<dbReference type="GO" id="GO:0006508">
    <property type="term" value="P:proteolysis"/>
    <property type="evidence" value="ECO:0007669"/>
    <property type="project" value="UniProtKB-KW"/>
</dbReference>
<evidence type="ECO:0000259" key="27">
    <source>
        <dbReference type="Pfam" id="PF11838"/>
    </source>
</evidence>
<keyword evidence="11 25" id="KW-0732">Signal</keyword>
<evidence type="ECO:0000256" key="8">
    <source>
        <dbReference type="ARBA" id="ARBA00022670"/>
    </source>
</evidence>
<evidence type="ECO:0000256" key="4">
    <source>
        <dbReference type="ARBA" id="ARBA00010136"/>
    </source>
</evidence>
<evidence type="ECO:0000256" key="11">
    <source>
        <dbReference type="ARBA" id="ARBA00022729"/>
    </source>
</evidence>
<evidence type="ECO:0000256" key="9">
    <source>
        <dbReference type="ARBA" id="ARBA00022692"/>
    </source>
</evidence>
<dbReference type="GO" id="GO:0016285">
    <property type="term" value="F:alanyl aminopeptidase activity"/>
    <property type="evidence" value="ECO:0007669"/>
    <property type="project" value="UniProtKB-EC"/>
</dbReference>
<dbReference type="InterPro" id="IPR034016">
    <property type="entry name" value="M1_APN-typ"/>
</dbReference>
<dbReference type="CDD" id="cd09601">
    <property type="entry name" value="M1_APN-Q_like"/>
    <property type="match status" value="1"/>
</dbReference>
<dbReference type="InterPro" id="IPR014782">
    <property type="entry name" value="Peptidase_M1_dom"/>
</dbReference>
<dbReference type="GO" id="GO:0008270">
    <property type="term" value="F:zinc ion binding"/>
    <property type="evidence" value="ECO:0007669"/>
    <property type="project" value="UniProtKB-UniRule"/>
</dbReference>
<feature type="domain" description="Aminopeptidase N-like N-terminal" evidence="28">
    <location>
        <begin position="43"/>
        <end position="240"/>
    </location>
</feature>
<dbReference type="SUPFAM" id="SSF55486">
    <property type="entry name" value="Metalloproteases ('zincins'), catalytic domain"/>
    <property type="match status" value="1"/>
</dbReference>
<keyword evidence="18" id="KW-1015">Disulfide bond</keyword>
<evidence type="ECO:0000256" key="13">
    <source>
        <dbReference type="ARBA" id="ARBA00022833"/>
    </source>
</evidence>
<feature type="binding site" evidence="22">
    <location>
        <position position="353"/>
    </location>
    <ligand>
        <name>Zn(2+)</name>
        <dbReference type="ChEBI" id="CHEBI:29105"/>
        <note>catalytic</note>
    </ligand>
</feature>
<dbReference type="Pfam" id="PF11838">
    <property type="entry name" value="ERAP1_C"/>
    <property type="match status" value="1"/>
</dbReference>
<keyword evidence="7" id="KW-0336">GPI-anchor</keyword>
<evidence type="ECO:0000256" key="14">
    <source>
        <dbReference type="ARBA" id="ARBA00022968"/>
    </source>
</evidence>
<keyword evidence="8 24" id="KW-0645">Protease</keyword>
<keyword evidence="16 24" id="KW-0482">Metalloprotease</keyword>
<evidence type="ECO:0000256" key="10">
    <source>
        <dbReference type="ARBA" id="ARBA00022723"/>
    </source>
</evidence>
<dbReference type="GO" id="GO:0043171">
    <property type="term" value="P:peptide catabolic process"/>
    <property type="evidence" value="ECO:0007669"/>
    <property type="project" value="TreeGrafter"/>
</dbReference>
<sequence>MASSSVVTLAALIALLATLASCGRVARSDEPTYTSYRLPTAFKPEHYDLQVLTHLGDDRGYAFSGRVLIKMTCLEDANNVTLHSKNLTLGEKDIKLVQISDAGSEPVELKQIQYIKDNDYVVFHAAKSLQKGKRYEISIPFEGSLGTGLLGYYRSSYFDQQRKTKVWLSVTQFEPTYAREAFPCFDEPEMKATFDISLGHHKQYVALSNMPVNRSEPMSSAHKDWVMDYFDRTVPMSTYLVAYSVNDFEYREAMIKMKGDVVFKIWARRDAIDQVDYAREVGPRVTRYYEEYFAEKFPLPKIDMIAIPDFSAGAMENWGLITYRETALLYHPNISTVSNKHRVASVIAHELAHQWFGNLVTMRWWTDLWLNEGFATYVASLGVEHLHPEWHSYEDESVSNSLNVFKLDALTTSHPVSVEIGHPNQISQIFDAISYDKGSTVIRMMHLFLGEDTFRDGVRLYLKRHKYANAEQNDLWAALTEKAHENGALPDDVNVKTVMESWTLQTGYPVVKVTRNYESNSAELTQVRFLSNREQATNASDYCWWVPLTYTTAESPNFVETNAKDWMMCGSNDLRKGPIKVINELPDKDQWVLFNIQLAGLYKVQYDKPNYKLIVRQLNGEQFNTISLINRAALIDDAMDLAWSQEQEYGIAFAMINYLRQETEYLPWKSALGNLGVLNRLLKRTPIYEVFRSYIQFIIEPIYDRLDIFNIEHYVSARLDSSKQRSMIASWACVFDVSDCTERSVGLFANWMAVKDPDTTNPIPQDIRGVVYCTAIRNGKEAEWNFLWARYQQSNVGSEKVLLIQSLTCSRETWLLQRFLHWSLNSTSGVRKQDTTILFANVAKNDIGFHLAKSFFLENTEQIYAYLTPDTSRLSRYLRPLAEHMASEKELQELKDLIDSKRTVFEHATQGVKQALETVEVNMKWKSASYGQMARYLPMLNYRSAALDVLELI</sequence>
<dbReference type="SUPFAM" id="SSF63737">
    <property type="entry name" value="Leukotriene A4 hydrolase N-terminal domain"/>
    <property type="match status" value="1"/>
</dbReference>
<keyword evidence="17" id="KW-0472">Membrane</keyword>
<dbReference type="FunFam" id="1.10.390.10:FF:000001">
    <property type="entry name" value="Aminopeptidase"/>
    <property type="match status" value="1"/>
</dbReference>
<dbReference type="InterPro" id="IPR050344">
    <property type="entry name" value="Peptidase_M1_aminopeptidases"/>
</dbReference>
<comment type="cofactor">
    <cofactor evidence="22 24">
        <name>Zn(2+)</name>
        <dbReference type="ChEBI" id="CHEBI:29105"/>
    </cofactor>
    <text evidence="22 24">Binds 1 zinc ion per subunit.</text>
</comment>
<protein>
    <recommendedName>
        <fullName evidence="24">Aminopeptidase</fullName>
        <ecNumber evidence="24">3.4.11.-</ecNumber>
    </recommendedName>
</protein>
<dbReference type="Gene3D" id="1.10.390.10">
    <property type="entry name" value="Neutral Protease Domain 2"/>
    <property type="match status" value="1"/>
</dbReference>
<evidence type="ECO:0000256" key="3">
    <source>
        <dbReference type="ARBA" id="ARBA00004609"/>
    </source>
</evidence>
<feature type="active site" description="Proton acceptor" evidence="21">
    <location>
        <position position="350"/>
    </location>
</feature>
<dbReference type="GO" id="GO:0070006">
    <property type="term" value="F:metalloaminopeptidase activity"/>
    <property type="evidence" value="ECO:0007669"/>
    <property type="project" value="TreeGrafter"/>
</dbReference>
<comment type="subcellular location">
    <subcellularLocation>
        <location evidence="3">Cell membrane</location>
        <topology evidence="3">Lipid-anchor</topology>
        <topology evidence="3">GPI-anchor</topology>
    </subcellularLocation>
    <subcellularLocation>
        <location evidence="2">Membrane</location>
        <topology evidence="2">Single-pass type II membrane protein</topology>
    </subcellularLocation>
</comment>
<evidence type="ECO:0000256" key="16">
    <source>
        <dbReference type="ARBA" id="ARBA00023049"/>
    </source>
</evidence>
<dbReference type="GO" id="GO:0098552">
    <property type="term" value="C:side of membrane"/>
    <property type="evidence" value="ECO:0007669"/>
    <property type="project" value="UniProtKB-KW"/>
</dbReference>
<keyword evidence="10 22" id="KW-0479">Metal-binding</keyword>
<dbReference type="GO" id="GO:0005886">
    <property type="term" value="C:plasma membrane"/>
    <property type="evidence" value="ECO:0007669"/>
    <property type="project" value="UniProtKB-SubCell"/>
</dbReference>
<dbReference type="EC" id="3.4.11.-" evidence="24"/>
<dbReference type="InterPro" id="IPR042097">
    <property type="entry name" value="Aminopeptidase_N-like_N_sf"/>
</dbReference>
<dbReference type="FunFam" id="2.60.40.1910:FF:000008">
    <property type="entry name" value="Aminopeptidase"/>
    <property type="match status" value="1"/>
</dbReference>
<dbReference type="InterPro" id="IPR024571">
    <property type="entry name" value="ERAP1-like_C_dom"/>
</dbReference>
<evidence type="ECO:0000256" key="23">
    <source>
        <dbReference type="PIRSR" id="PIRSR634016-4"/>
    </source>
</evidence>
<dbReference type="GO" id="GO:0005737">
    <property type="term" value="C:cytoplasm"/>
    <property type="evidence" value="ECO:0007669"/>
    <property type="project" value="TreeGrafter"/>
</dbReference>
<dbReference type="EMBL" id="HBUE01014700">
    <property type="protein sequence ID" value="CAG6449981.1"/>
    <property type="molecule type" value="Transcribed_RNA"/>
</dbReference>
<evidence type="ECO:0000256" key="1">
    <source>
        <dbReference type="ARBA" id="ARBA00000098"/>
    </source>
</evidence>
<keyword evidence="15" id="KW-1133">Transmembrane helix</keyword>
<evidence type="ECO:0000256" key="2">
    <source>
        <dbReference type="ARBA" id="ARBA00004606"/>
    </source>
</evidence>
<keyword evidence="12 24" id="KW-0378">Hydrolase</keyword>
<dbReference type="PRINTS" id="PR00756">
    <property type="entry name" value="ALADIPTASE"/>
</dbReference>
<dbReference type="InterPro" id="IPR027268">
    <property type="entry name" value="Peptidase_M4/M1_CTD_sf"/>
</dbReference>
<feature type="binding site" evidence="22">
    <location>
        <position position="372"/>
    </location>
    <ligand>
        <name>Zn(2+)</name>
        <dbReference type="ChEBI" id="CHEBI:29105"/>
        <note>catalytic</note>
    </ligand>
</feature>
<organism evidence="29">
    <name type="scientific">Culex pipiens</name>
    <name type="common">House mosquito</name>
    <dbReference type="NCBI Taxonomy" id="7175"/>
    <lineage>
        <taxon>Eukaryota</taxon>
        <taxon>Metazoa</taxon>
        <taxon>Ecdysozoa</taxon>
        <taxon>Arthropoda</taxon>
        <taxon>Hexapoda</taxon>
        <taxon>Insecta</taxon>
        <taxon>Pterygota</taxon>
        <taxon>Neoptera</taxon>
        <taxon>Endopterygota</taxon>
        <taxon>Diptera</taxon>
        <taxon>Nematocera</taxon>
        <taxon>Culicoidea</taxon>
        <taxon>Culicidae</taxon>
        <taxon>Culicinae</taxon>
        <taxon>Culicini</taxon>
        <taxon>Culex</taxon>
        <taxon>Culex</taxon>
    </lineage>
</organism>
<dbReference type="Pfam" id="PF17900">
    <property type="entry name" value="Peptidase_M1_N"/>
    <property type="match status" value="1"/>
</dbReference>
<feature type="domain" description="Peptidase M1 membrane alanine aminopeptidase" evidence="26">
    <location>
        <begin position="277"/>
        <end position="502"/>
    </location>
</feature>
<evidence type="ECO:0000256" key="18">
    <source>
        <dbReference type="ARBA" id="ARBA00023157"/>
    </source>
</evidence>
<evidence type="ECO:0000256" key="22">
    <source>
        <dbReference type="PIRSR" id="PIRSR634016-3"/>
    </source>
</evidence>
<keyword evidence="5 24" id="KW-0031">Aminopeptidase</keyword>
<evidence type="ECO:0000259" key="28">
    <source>
        <dbReference type="Pfam" id="PF17900"/>
    </source>
</evidence>
<evidence type="ECO:0000256" key="21">
    <source>
        <dbReference type="PIRSR" id="PIRSR634016-1"/>
    </source>
</evidence>
<comment type="similarity">
    <text evidence="4 24">Belongs to the peptidase M1 family.</text>
</comment>
<dbReference type="Gene3D" id="2.60.40.1910">
    <property type="match status" value="1"/>
</dbReference>
<feature type="binding site" evidence="22">
    <location>
        <position position="349"/>
    </location>
    <ligand>
        <name>Zn(2+)</name>
        <dbReference type="ChEBI" id="CHEBI:29105"/>
        <note>catalytic</note>
    </ligand>
</feature>
<keyword evidence="9" id="KW-0812">Transmembrane</keyword>
<evidence type="ECO:0000256" key="19">
    <source>
        <dbReference type="ARBA" id="ARBA00023180"/>
    </source>
</evidence>
<keyword evidence="13 22" id="KW-0862">Zinc</keyword>